<keyword evidence="4 7" id="KW-0812">Transmembrane</keyword>
<evidence type="ECO:0000256" key="6">
    <source>
        <dbReference type="ARBA" id="ARBA00023136"/>
    </source>
</evidence>
<dbReference type="CDD" id="cd06173">
    <property type="entry name" value="MFS_MefA_like"/>
    <property type="match status" value="1"/>
</dbReference>
<feature type="transmembrane region" description="Helical" evidence="7">
    <location>
        <begin position="260"/>
        <end position="280"/>
    </location>
</feature>
<dbReference type="Gene3D" id="1.20.1250.20">
    <property type="entry name" value="MFS general substrate transporter like domains"/>
    <property type="match status" value="2"/>
</dbReference>
<evidence type="ECO:0000313" key="10">
    <source>
        <dbReference type="Proteomes" id="UP000005092"/>
    </source>
</evidence>
<dbReference type="SUPFAM" id="SSF103473">
    <property type="entry name" value="MFS general substrate transporter"/>
    <property type="match status" value="1"/>
</dbReference>
<dbReference type="EMBL" id="JH719381">
    <property type="protein sequence ID" value="EJB05150.1"/>
    <property type="molecule type" value="Genomic_DNA"/>
</dbReference>
<keyword evidence="5 7" id="KW-1133">Transmembrane helix</keyword>
<keyword evidence="2" id="KW-0813">Transport</keyword>
<dbReference type="HOGENOM" id="CLU_034180_11_0_5"/>
<dbReference type="RefSeq" id="WP_003589785.1">
    <property type="nucleotide sequence ID" value="NZ_JH719381.1"/>
</dbReference>
<dbReference type="OrthoDB" id="7283966at2"/>
<dbReference type="PANTHER" id="PTHR23513">
    <property type="entry name" value="INTEGRAL MEMBRANE EFFLUX PROTEIN-RELATED"/>
    <property type="match status" value="1"/>
</dbReference>
<feature type="transmembrane region" description="Helical" evidence="7">
    <location>
        <begin position="287"/>
        <end position="306"/>
    </location>
</feature>
<protein>
    <submittedName>
        <fullName evidence="9">Sugar phosphate permease</fullName>
    </submittedName>
</protein>
<evidence type="ECO:0000256" key="2">
    <source>
        <dbReference type="ARBA" id="ARBA00022448"/>
    </source>
</evidence>
<evidence type="ECO:0000313" key="9">
    <source>
        <dbReference type="EMBL" id="EJB05150.1"/>
    </source>
</evidence>
<feature type="transmembrane region" description="Helical" evidence="7">
    <location>
        <begin position="50"/>
        <end position="70"/>
    </location>
</feature>
<organism evidence="9 10">
    <name type="scientific">Rhizobium leguminosarum bv. trifolii WSM597</name>
    <dbReference type="NCBI Taxonomy" id="754764"/>
    <lineage>
        <taxon>Bacteria</taxon>
        <taxon>Pseudomonadati</taxon>
        <taxon>Pseudomonadota</taxon>
        <taxon>Alphaproteobacteria</taxon>
        <taxon>Hyphomicrobiales</taxon>
        <taxon>Rhizobiaceae</taxon>
        <taxon>Rhizobium/Agrobacterium group</taxon>
        <taxon>Rhizobium</taxon>
    </lineage>
</organism>
<evidence type="ECO:0000256" key="7">
    <source>
        <dbReference type="SAM" id="Phobius"/>
    </source>
</evidence>
<comment type="subcellular location">
    <subcellularLocation>
        <location evidence="1">Cell membrane</location>
        <topology evidence="1">Multi-pass membrane protein</topology>
    </subcellularLocation>
</comment>
<feature type="transmembrane region" description="Helical" evidence="7">
    <location>
        <begin position="312"/>
        <end position="330"/>
    </location>
</feature>
<feature type="transmembrane region" description="Helical" evidence="7">
    <location>
        <begin position="372"/>
        <end position="394"/>
    </location>
</feature>
<sequence>MSFSPTGDRFAAFRHSSYTRFFLARFLLSFSQQIVSVAVGWQMYDQTGKAIYLGLIGLVQFLPSLLLMLVTGSVADRYNRRAIAALCSLVSALCTLALLIMTVMGTFMPLPVFAVLLLFGIERAFMSPAVQSLAPNLVPEHALSNAIAWNSSSWQLAAITGPVIGGLLYGVSATTAYTVAVIFSILGAALLYMIPKPEQKTTGEAKSWAMILGGFSFIRAEKVVLGAISLDLFAVLLGGATALMPIFARDILTLGPWGLGLLRAAPGLGAIVMAIFLAAYPLKHRAGIYMFIGVALFGLGTIVFGMSTNTEVSIAALALMGAADMVSVYVRESLIALWTPDQLRGRVNAVNMVFVGASNELGEFRAGTMASIFCAVPAVVIGGIGTLAVAAIWASSFPKLRRIDTLDAPST</sequence>
<feature type="transmembrane region" description="Helical" evidence="7">
    <location>
        <begin position="21"/>
        <end position="44"/>
    </location>
</feature>
<dbReference type="InterPro" id="IPR010290">
    <property type="entry name" value="TM_effector"/>
</dbReference>
<gene>
    <name evidence="9" type="ORF">Rleg9DRAFT_4019</name>
</gene>
<proteinExistence type="predicted"/>
<evidence type="ECO:0000256" key="1">
    <source>
        <dbReference type="ARBA" id="ARBA00004651"/>
    </source>
</evidence>
<dbReference type="Proteomes" id="UP000005092">
    <property type="component" value="Unassembled WGS sequence"/>
</dbReference>
<name>J0H4Y5_RHILT</name>
<keyword evidence="6 7" id="KW-0472">Membrane</keyword>
<evidence type="ECO:0000256" key="5">
    <source>
        <dbReference type="ARBA" id="ARBA00022989"/>
    </source>
</evidence>
<dbReference type="PROSITE" id="PS50850">
    <property type="entry name" value="MFS"/>
    <property type="match status" value="1"/>
</dbReference>
<keyword evidence="3" id="KW-1003">Cell membrane</keyword>
<dbReference type="InterPro" id="IPR020846">
    <property type="entry name" value="MFS_dom"/>
</dbReference>
<dbReference type="PANTHER" id="PTHR23513:SF9">
    <property type="entry name" value="ENTEROBACTIN EXPORTER ENTS"/>
    <property type="match status" value="1"/>
</dbReference>
<feature type="transmembrane region" description="Helical" evidence="7">
    <location>
        <begin position="82"/>
        <end position="101"/>
    </location>
</feature>
<evidence type="ECO:0000256" key="3">
    <source>
        <dbReference type="ARBA" id="ARBA00022475"/>
    </source>
</evidence>
<feature type="transmembrane region" description="Helical" evidence="7">
    <location>
        <begin position="175"/>
        <end position="194"/>
    </location>
</feature>
<dbReference type="Pfam" id="PF05977">
    <property type="entry name" value="MFS_3"/>
    <property type="match status" value="1"/>
</dbReference>
<accession>J0H4Y5</accession>
<feature type="transmembrane region" description="Helical" evidence="7">
    <location>
        <begin position="223"/>
        <end position="248"/>
    </location>
</feature>
<dbReference type="GO" id="GO:0022857">
    <property type="term" value="F:transmembrane transporter activity"/>
    <property type="evidence" value="ECO:0007669"/>
    <property type="project" value="InterPro"/>
</dbReference>
<dbReference type="GO" id="GO:0005886">
    <property type="term" value="C:plasma membrane"/>
    <property type="evidence" value="ECO:0007669"/>
    <property type="project" value="UniProtKB-SubCell"/>
</dbReference>
<feature type="domain" description="Major facilitator superfamily (MFS) profile" evidence="8">
    <location>
        <begin position="17"/>
        <end position="401"/>
    </location>
</feature>
<reference evidence="9 10" key="1">
    <citation type="submission" date="2012-02" db="EMBL/GenBank/DDBJ databases">
        <title>Improved High-Quality Draft Sequence of Rhizobium leguminosarum bv. trifolii WSM597.</title>
        <authorList>
            <consortium name="US DOE Joint Genome Institute"/>
            <person name="Lucas S."/>
            <person name="Han J."/>
            <person name="Lapidus A."/>
            <person name="Cheng J.-F."/>
            <person name="Goodwin L."/>
            <person name="Pitluck S."/>
            <person name="Peters L."/>
            <person name="Ovchinnikova G."/>
            <person name="Held B."/>
            <person name="Detter J.C."/>
            <person name="Han C."/>
            <person name="Tapia R."/>
            <person name="Land M."/>
            <person name="Hauser L."/>
            <person name="Kyrpides N."/>
            <person name="Ivanova N."/>
            <person name="Pagani I."/>
            <person name="Brau L."/>
            <person name="Yates R."/>
            <person name="O'Hara G."/>
            <person name="Rui T."/>
            <person name="Howieson J."/>
            <person name="Reeve W."/>
            <person name="Woyke T."/>
        </authorList>
    </citation>
    <scope>NUCLEOTIDE SEQUENCE [LARGE SCALE GENOMIC DNA]</scope>
    <source>
        <strain evidence="9 10">WSM597</strain>
    </source>
</reference>
<dbReference type="AlphaFoldDB" id="J0H4Y5"/>
<dbReference type="InterPro" id="IPR036259">
    <property type="entry name" value="MFS_trans_sf"/>
</dbReference>
<evidence type="ECO:0000256" key="4">
    <source>
        <dbReference type="ARBA" id="ARBA00022692"/>
    </source>
</evidence>
<evidence type="ECO:0000259" key="8">
    <source>
        <dbReference type="PROSITE" id="PS50850"/>
    </source>
</evidence>